<dbReference type="GO" id="GO:0003700">
    <property type="term" value="F:DNA-binding transcription factor activity"/>
    <property type="evidence" value="ECO:0007669"/>
    <property type="project" value="TreeGrafter"/>
</dbReference>
<keyword evidence="3" id="KW-0804">Transcription</keyword>
<dbReference type="Pfam" id="PF00356">
    <property type="entry name" value="LacI"/>
    <property type="match status" value="1"/>
</dbReference>
<proteinExistence type="predicted"/>
<dbReference type="InterPro" id="IPR028082">
    <property type="entry name" value="Peripla_BP_I"/>
</dbReference>
<gene>
    <name evidence="5" type="ORF">SAMN05421867_103258</name>
</gene>
<dbReference type="CDD" id="cd06267">
    <property type="entry name" value="PBP1_LacI_sugar_binding-like"/>
    <property type="match status" value="1"/>
</dbReference>
<dbReference type="Pfam" id="PF13377">
    <property type="entry name" value="Peripla_BP_3"/>
    <property type="match status" value="1"/>
</dbReference>
<evidence type="ECO:0000256" key="3">
    <source>
        <dbReference type="ARBA" id="ARBA00023163"/>
    </source>
</evidence>
<dbReference type="SMART" id="SM00354">
    <property type="entry name" value="HTH_LACI"/>
    <property type="match status" value="1"/>
</dbReference>
<keyword evidence="6" id="KW-1185">Reference proteome</keyword>
<dbReference type="PROSITE" id="PS50932">
    <property type="entry name" value="HTH_LACI_2"/>
    <property type="match status" value="1"/>
</dbReference>
<keyword evidence="2 5" id="KW-0238">DNA-binding</keyword>
<dbReference type="PROSITE" id="PS00356">
    <property type="entry name" value="HTH_LACI_1"/>
    <property type="match status" value="1"/>
</dbReference>
<keyword evidence="1" id="KW-0805">Transcription regulation</keyword>
<dbReference type="Proteomes" id="UP000199012">
    <property type="component" value="Unassembled WGS sequence"/>
</dbReference>
<name>A0A1I0WUL7_9CELL</name>
<feature type="domain" description="HTH lacI-type" evidence="4">
    <location>
        <begin position="11"/>
        <end position="65"/>
    </location>
</feature>
<dbReference type="PANTHER" id="PTHR30146:SF109">
    <property type="entry name" value="HTH-TYPE TRANSCRIPTIONAL REGULATOR GALS"/>
    <property type="match status" value="1"/>
</dbReference>
<dbReference type="PRINTS" id="PR00036">
    <property type="entry name" value="HTHLACI"/>
</dbReference>
<evidence type="ECO:0000259" key="4">
    <source>
        <dbReference type="PROSITE" id="PS50932"/>
    </source>
</evidence>
<dbReference type="InterPro" id="IPR046335">
    <property type="entry name" value="LacI/GalR-like_sensor"/>
</dbReference>
<evidence type="ECO:0000313" key="6">
    <source>
        <dbReference type="Proteomes" id="UP000199012"/>
    </source>
</evidence>
<dbReference type="InterPro" id="IPR000843">
    <property type="entry name" value="HTH_LacI"/>
</dbReference>
<dbReference type="SUPFAM" id="SSF53822">
    <property type="entry name" value="Periplasmic binding protein-like I"/>
    <property type="match status" value="1"/>
</dbReference>
<dbReference type="PANTHER" id="PTHR30146">
    <property type="entry name" value="LACI-RELATED TRANSCRIPTIONAL REPRESSOR"/>
    <property type="match status" value="1"/>
</dbReference>
<evidence type="ECO:0000256" key="1">
    <source>
        <dbReference type="ARBA" id="ARBA00023015"/>
    </source>
</evidence>
<protein>
    <submittedName>
        <fullName evidence="5">DNA-binding transcriptional regulator, LacI/PurR family</fullName>
    </submittedName>
</protein>
<sequence>MSHPRAGGAPVTMQDVARAAGVSVMTVSNVVNRRPGVRAETRERVLEAVGRLGYGVNLAARSLRQGRTNLIGLAVPEIDVPYFGLLAGLLVRRAAEHGYEVVVEQTGATREEELAALVSSRVRRYDGLVLSAVQLSDADSDLLHGDMPVVVLGERRYDRPVDHVTMANVEGSRDAVAHLIARGCRRVAVLGVSSTGPVDASSQRTQGYREALTAAGLPLDPALERPAAYTLEGGRQAVHRLLDEGVAVDGVFAHTDLLALGAVRGLADRGLRVPDDVRVVGFDDVPWAAHAVPSLTTVDPGHDEMVEATLRLLLGRIAGRRGRDEHERVVARHRLVERESTA</sequence>
<dbReference type="CDD" id="cd01392">
    <property type="entry name" value="HTH_LacI"/>
    <property type="match status" value="1"/>
</dbReference>
<organism evidence="5 6">
    <name type="scientific">Cellulomonas marina</name>
    <dbReference type="NCBI Taxonomy" id="988821"/>
    <lineage>
        <taxon>Bacteria</taxon>
        <taxon>Bacillati</taxon>
        <taxon>Actinomycetota</taxon>
        <taxon>Actinomycetes</taxon>
        <taxon>Micrococcales</taxon>
        <taxon>Cellulomonadaceae</taxon>
        <taxon>Cellulomonas</taxon>
    </lineage>
</organism>
<dbReference type="STRING" id="988821.SAMN05421867_103258"/>
<dbReference type="Gene3D" id="3.40.50.2300">
    <property type="match status" value="2"/>
</dbReference>
<accession>A0A1I0WUL7</accession>
<dbReference type="Gene3D" id="1.10.260.40">
    <property type="entry name" value="lambda repressor-like DNA-binding domains"/>
    <property type="match status" value="1"/>
</dbReference>
<evidence type="ECO:0000313" key="5">
    <source>
        <dbReference type="EMBL" id="SFA92459.1"/>
    </source>
</evidence>
<dbReference type="GO" id="GO:0000976">
    <property type="term" value="F:transcription cis-regulatory region binding"/>
    <property type="evidence" value="ECO:0007669"/>
    <property type="project" value="TreeGrafter"/>
</dbReference>
<dbReference type="EMBL" id="FOKA01000003">
    <property type="protein sequence ID" value="SFA92459.1"/>
    <property type="molecule type" value="Genomic_DNA"/>
</dbReference>
<dbReference type="SUPFAM" id="SSF47413">
    <property type="entry name" value="lambda repressor-like DNA-binding domains"/>
    <property type="match status" value="1"/>
</dbReference>
<reference evidence="5 6" key="1">
    <citation type="submission" date="2016-10" db="EMBL/GenBank/DDBJ databases">
        <authorList>
            <person name="de Groot N.N."/>
        </authorList>
    </citation>
    <scope>NUCLEOTIDE SEQUENCE [LARGE SCALE GENOMIC DNA]</scope>
    <source>
        <strain evidence="5 6">CGMCC 4.6945</strain>
    </source>
</reference>
<evidence type="ECO:0000256" key="2">
    <source>
        <dbReference type="ARBA" id="ARBA00023125"/>
    </source>
</evidence>
<dbReference type="AlphaFoldDB" id="A0A1I0WUL7"/>
<dbReference type="InterPro" id="IPR010982">
    <property type="entry name" value="Lambda_DNA-bd_dom_sf"/>
</dbReference>